<evidence type="ECO:0000256" key="2">
    <source>
        <dbReference type="SAM" id="SignalP"/>
    </source>
</evidence>
<name>A0A6J2L2U5_9CHIR</name>
<organism evidence="4 6">
    <name type="scientific">Phyllostomus discolor</name>
    <name type="common">pale spear-nosed bat</name>
    <dbReference type="NCBI Taxonomy" id="89673"/>
    <lineage>
        <taxon>Eukaryota</taxon>
        <taxon>Metazoa</taxon>
        <taxon>Chordata</taxon>
        <taxon>Craniata</taxon>
        <taxon>Vertebrata</taxon>
        <taxon>Euteleostomi</taxon>
        <taxon>Mammalia</taxon>
        <taxon>Eutheria</taxon>
        <taxon>Laurasiatheria</taxon>
        <taxon>Chiroptera</taxon>
        <taxon>Yangochiroptera</taxon>
        <taxon>Phyllostomidae</taxon>
        <taxon>Phyllostominae</taxon>
        <taxon>Phyllostomus</taxon>
    </lineage>
</organism>
<reference evidence="3 5" key="1">
    <citation type="journal article" date="2020" name="Nature">
        <title>Six reference-quality genomes reveal evolution of bat adaptations.</title>
        <authorList>
            <person name="Jebb D."/>
            <person name="Huang Z."/>
            <person name="Pippel M."/>
            <person name="Hughes G.M."/>
            <person name="Lavrichenko K."/>
            <person name="Devanna P."/>
            <person name="Winkler S."/>
            <person name="Jermiin L.S."/>
            <person name="Skirmuntt E.C."/>
            <person name="Katzourakis A."/>
            <person name="Burkitt-Gray L."/>
            <person name="Ray D.A."/>
            <person name="Sullivan K.A.M."/>
            <person name="Roscito J.G."/>
            <person name="Kirilenko B.M."/>
            <person name="Davalos L.M."/>
            <person name="Corthals A.P."/>
            <person name="Power M.L."/>
            <person name="Jones G."/>
            <person name="Ransome R.D."/>
            <person name="Dechmann D.K.N."/>
            <person name="Locatelli A.G."/>
            <person name="Puechmaille S.J."/>
            <person name="Fedrigo O."/>
            <person name="Jarvis E.D."/>
            <person name="Hiller M."/>
            <person name="Vernes S.C."/>
            <person name="Myers E.W."/>
            <person name="Teeling E.C."/>
        </authorList>
    </citation>
    <scope>NUCLEOTIDE SEQUENCE [LARGE SCALE GENOMIC DNA]</scope>
    <source>
        <strain evidence="3">Bat1K_MPI-CBG_1</strain>
    </source>
</reference>
<evidence type="ECO:0000313" key="4">
    <source>
        <dbReference type="Proteomes" id="UP000504628"/>
    </source>
</evidence>
<dbReference type="EMBL" id="JABVXQ010000001">
    <property type="protein sequence ID" value="KAF6131447.1"/>
    <property type="molecule type" value="Genomic_DNA"/>
</dbReference>
<dbReference type="GO" id="GO:1990430">
    <property type="term" value="F:extracellular matrix protein binding"/>
    <property type="evidence" value="ECO:0007669"/>
    <property type="project" value="TreeGrafter"/>
</dbReference>
<feature type="compositionally biased region" description="Polar residues" evidence="1">
    <location>
        <begin position="481"/>
        <end position="513"/>
    </location>
</feature>
<dbReference type="AlphaFoldDB" id="A0A6J2L2U5"/>
<dbReference type="InterPro" id="IPR009837">
    <property type="entry name" value="MEPE"/>
</dbReference>
<feature type="chain" id="PRO_5044641012" evidence="2">
    <location>
        <begin position="17"/>
        <end position="557"/>
    </location>
</feature>
<accession>A0A6J2L2U5</accession>
<sequence length="557" mass="61444">MHIVCLGLLLFCLTWAEPMVQPQAEKTKQDCVEEQRIMYNGHPEKHGYDIKYVHTSSGRKNQTNMKQEGENKDNTALHHSGKRRNQEPASKENIVQEREKDLFLLGFNKNNQISKPPNLFENRQTMSEVYSISNNENARNNLKMPIYPESTGNNGPEDGDNVVSELHDQEEYGAALSRNNMRHIMEPGAVIKLLGEENKEIKPRNIESKIPASAHYAKDLSKSKKNYQRDSQASNIPVKSKSTHHTHHKTDYLKQFPKLKNIPSDFGGSGDPDVQEGGDNDIPPFSGDGQPFKDISGKGEAVDPDLEGADIQTEFSGPGEAETINPEAGGPGYNDIPEEAESGRNAIGGRDETGQEANTAGVSLVEGSNDIIGSTNFKGLPGKEGNRVDTGSQNAHQGKIEFHYPHVPSKEKTKEGSSDVAVSTNYNEIPKNGKGSSRKGTEYSNRNQVTSNENQRFPSKGKSPGRRIPSHGLDNEIKNEIGSQSGPNNERTITTHSGKNQYPAHRQNSSTWNKGAPRRKGSWGYSKPHAHRRFRPPKNRDSSESSDSGSSSESDGD</sequence>
<reference evidence="6" key="2">
    <citation type="submission" date="2025-04" db="UniProtKB">
        <authorList>
            <consortium name="RefSeq"/>
        </authorList>
    </citation>
    <scope>IDENTIFICATION</scope>
    <source>
        <tissue evidence="6">Muscle</tissue>
    </source>
</reference>
<dbReference type="KEGG" id="pdic:114491323"/>
<dbReference type="Pfam" id="PF07175">
    <property type="entry name" value="Osteoregulin"/>
    <property type="match status" value="1"/>
</dbReference>
<dbReference type="GO" id="GO:0031012">
    <property type="term" value="C:extracellular matrix"/>
    <property type="evidence" value="ECO:0007669"/>
    <property type="project" value="TreeGrafter"/>
</dbReference>
<evidence type="ECO:0000313" key="3">
    <source>
        <dbReference type="EMBL" id="KAF6131447.1"/>
    </source>
</evidence>
<feature type="signal peptide" evidence="2">
    <location>
        <begin position="1"/>
        <end position="16"/>
    </location>
</feature>
<feature type="compositionally biased region" description="Basic and acidic residues" evidence="1">
    <location>
        <begin position="67"/>
        <end position="76"/>
    </location>
</feature>
<evidence type="ECO:0000256" key="1">
    <source>
        <dbReference type="SAM" id="MobiDB-lite"/>
    </source>
</evidence>
<feature type="region of interest" description="Disordered" evidence="1">
    <location>
        <begin position="219"/>
        <end position="557"/>
    </location>
</feature>
<keyword evidence="4" id="KW-1185">Reference proteome</keyword>
<dbReference type="GO" id="GO:0031214">
    <property type="term" value="P:biomineral tissue development"/>
    <property type="evidence" value="ECO:0007669"/>
    <property type="project" value="InterPro"/>
</dbReference>
<protein>
    <submittedName>
        <fullName evidence="3 6">Matrix extracellular phosphoglycoprotein</fullName>
    </submittedName>
</protein>
<feature type="compositionally biased region" description="Low complexity" evidence="1">
    <location>
        <begin position="545"/>
        <end position="557"/>
    </location>
</feature>
<dbReference type="PANTHER" id="PTHR16510">
    <property type="entry name" value="EXTRACELLULAR MATRIX PHOSPHOGLYCOPROTEIN WITH ASARM MOTIF"/>
    <property type="match status" value="1"/>
</dbReference>
<feature type="compositionally biased region" description="Basic residues" evidence="1">
    <location>
        <begin position="528"/>
        <end position="537"/>
    </location>
</feature>
<dbReference type="OrthoDB" id="9041543at2759"/>
<feature type="compositionally biased region" description="Polar residues" evidence="1">
    <location>
        <begin position="442"/>
        <end position="457"/>
    </location>
</feature>
<dbReference type="RefSeq" id="XP_028361159.1">
    <property type="nucleotide sequence ID" value="XM_028505358.2"/>
</dbReference>
<keyword evidence="2" id="KW-0732">Signal</keyword>
<dbReference type="Proteomes" id="UP000504628">
    <property type="component" value="Chromosome 1"/>
</dbReference>
<dbReference type="PANTHER" id="PTHR16510:SF4">
    <property type="entry name" value="MATRIX EXTRACELLULAR PHOSPHOGLYCOPROTEIN"/>
    <property type="match status" value="1"/>
</dbReference>
<feature type="compositionally biased region" description="Basic and acidic residues" evidence="1">
    <location>
        <begin position="398"/>
        <end position="417"/>
    </location>
</feature>
<proteinExistence type="predicted"/>
<dbReference type="CTD" id="56955"/>
<dbReference type="GeneID" id="114491323"/>
<evidence type="ECO:0000313" key="5">
    <source>
        <dbReference type="Proteomes" id="UP000664940"/>
    </source>
</evidence>
<gene>
    <name evidence="6" type="primary">MEPE</name>
    <name evidence="3" type="ORF">HJG60_012888</name>
</gene>
<feature type="region of interest" description="Disordered" evidence="1">
    <location>
        <begin position="60"/>
        <end position="92"/>
    </location>
</feature>
<evidence type="ECO:0000313" key="6">
    <source>
        <dbReference type="RefSeq" id="XP_028361159.1"/>
    </source>
</evidence>
<dbReference type="Proteomes" id="UP000664940">
    <property type="component" value="Unassembled WGS sequence"/>
</dbReference>